<keyword evidence="7 10" id="KW-0472">Membrane</keyword>
<proteinExistence type="inferred from homology"/>
<accession>A0A0M2UX61</accession>
<evidence type="ECO:0000259" key="15">
    <source>
        <dbReference type="Pfam" id="PF00593"/>
    </source>
</evidence>
<keyword evidence="6 11" id="KW-0798">TonB box</keyword>
<dbReference type="InterPro" id="IPR036942">
    <property type="entry name" value="Beta-barrel_TonB_sf"/>
</dbReference>
<evidence type="ECO:0000313" key="17">
    <source>
        <dbReference type="EMBL" id="KKO20653.1"/>
    </source>
</evidence>
<feature type="region of interest" description="Disordered" evidence="13">
    <location>
        <begin position="72"/>
        <end position="108"/>
    </location>
</feature>
<dbReference type="Gene3D" id="2.40.170.20">
    <property type="entry name" value="TonB-dependent receptor, beta-barrel domain"/>
    <property type="match status" value="1"/>
</dbReference>
<feature type="compositionally biased region" description="Basic and acidic residues" evidence="13">
    <location>
        <begin position="129"/>
        <end position="167"/>
    </location>
</feature>
<keyword evidence="4 10" id="KW-0812">Transmembrane</keyword>
<feature type="domain" description="TonB-dependent receptor plug" evidence="16">
    <location>
        <begin position="222"/>
        <end position="327"/>
    </location>
</feature>
<dbReference type="PROSITE" id="PS52016">
    <property type="entry name" value="TONB_DEPENDENT_REC_3"/>
    <property type="match status" value="1"/>
</dbReference>
<dbReference type="Proteomes" id="UP000034954">
    <property type="component" value="Unassembled WGS sequence"/>
</dbReference>
<dbReference type="InterPro" id="IPR012910">
    <property type="entry name" value="Plug_dom"/>
</dbReference>
<evidence type="ECO:0000313" key="18">
    <source>
        <dbReference type="Proteomes" id="UP000034954"/>
    </source>
</evidence>
<dbReference type="Pfam" id="PF00593">
    <property type="entry name" value="TonB_dep_Rec_b-barrel"/>
    <property type="match status" value="1"/>
</dbReference>
<dbReference type="PANTHER" id="PTHR30069">
    <property type="entry name" value="TONB-DEPENDENT OUTER MEMBRANE RECEPTOR"/>
    <property type="match status" value="1"/>
</dbReference>
<comment type="subcellular location">
    <subcellularLocation>
        <location evidence="1 10">Cell outer membrane</location>
        <topology evidence="1 10">Multi-pass membrane protein</topology>
    </subcellularLocation>
</comment>
<evidence type="ECO:0000256" key="8">
    <source>
        <dbReference type="ARBA" id="ARBA00023170"/>
    </source>
</evidence>
<comment type="similarity">
    <text evidence="10 11">Belongs to the TonB-dependent receptor family.</text>
</comment>
<evidence type="ECO:0000256" key="5">
    <source>
        <dbReference type="ARBA" id="ARBA00022729"/>
    </source>
</evidence>
<dbReference type="SUPFAM" id="SSF56935">
    <property type="entry name" value="Porins"/>
    <property type="match status" value="1"/>
</dbReference>
<feature type="region of interest" description="Disordered" evidence="13">
    <location>
        <begin position="129"/>
        <end position="213"/>
    </location>
</feature>
<evidence type="ECO:0008006" key="19">
    <source>
        <dbReference type="Google" id="ProtNLM"/>
    </source>
</evidence>
<comment type="caution">
    <text evidence="17">The sequence shown here is derived from an EMBL/GenBank/DDBJ whole genome shotgun (WGS) entry which is preliminary data.</text>
</comment>
<feature type="domain" description="TonB-dependent receptor-like beta-barrel" evidence="15">
    <location>
        <begin position="375"/>
        <end position="766"/>
    </location>
</feature>
<evidence type="ECO:0000259" key="16">
    <source>
        <dbReference type="Pfam" id="PF07715"/>
    </source>
</evidence>
<evidence type="ECO:0000256" key="11">
    <source>
        <dbReference type="RuleBase" id="RU003357"/>
    </source>
</evidence>
<keyword evidence="12" id="KW-0175">Coiled coil</keyword>
<reference evidence="17 18" key="1">
    <citation type="journal article" date="2013" name="BMC Microbiol.">
        <title>Identification of the type II cytochrome c maturation pathway in anammox bacteria by comparative genomics.</title>
        <authorList>
            <person name="Ferousi C."/>
            <person name="Speth D.R."/>
            <person name="Reimann J."/>
            <person name="Op den Camp H.J."/>
            <person name="Allen J.W."/>
            <person name="Keltjens J.T."/>
            <person name="Jetten M.S."/>
        </authorList>
    </citation>
    <scope>NUCLEOTIDE SEQUENCE [LARGE SCALE GENOMIC DNA]</scope>
    <source>
        <strain evidence="17">RU1</strain>
    </source>
</reference>
<dbReference type="GO" id="GO:0044718">
    <property type="term" value="P:siderophore transmembrane transport"/>
    <property type="evidence" value="ECO:0007669"/>
    <property type="project" value="TreeGrafter"/>
</dbReference>
<name>A0A0M2UX61_9BACT</name>
<evidence type="ECO:0000256" key="9">
    <source>
        <dbReference type="ARBA" id="ARBA00023237"/>
    </source>
</evidence>
<dbReference type="PATRIC" id="fig|380242.3.peg.803"/>
<feature type="coiled-coil region" evidence="12">
    <location>
        <begin position="29"/>
        <end position="56"/>
    </location>
</feature>
<dbReference type="SMR" id="A0A0M2UX61"/>
<dbReference type="PANTHER" id="PTHR30069:SF29">
    <property type="entry name" value="HEMOGLOBIN AND HEMOGLOBIN-HAPTOGLOBIN-BINDING PROTEIN 1-RELATED"/>
    <property type="match status" value="1"/>
</dbReference>
<evidence type="ECO:0000256" key="2">
    <source>
        <dbReference type="ARBA" id="ARBA00022448"/>
    </source>
</evidence>
<dbReference type="GO" id="GO:0015344">
    <property type="term" value="F:siderophore uptake transmembrane transporter activity"/>
    <property type="evidence" value="ECO:0007669"/>
    <property type="project" value="TreeGrafter"/>
</dbReference>
<evidence type="ECO:0000256" key="14">
    <source>
        <dbReference type="SAM" id="SignalP"/>
    </source>
</evidence>
<evidence type="ECO:0000256" key="13">
    <source>
        <dbReference type="SAM" id="MobiDB-lite"/>
    </source>
</evidence>
<keyword evidence="3 10" id="KW-1134">Transmembrane beta strand</keyword>
<gene>
    <name evidence="17" type="ORF">BROFUL_00636</name>
</gene>
<feature type="signal peptide" evidence="14">
    <location>
        <begin position="1"/>
        <end position="24"/>
    </location>
</feature>
<evidence type="ECO:0000256" key="7">
    <source>
        <dbReference type="ARBA" id="ARBA00023136"/>
    </source>
</evidence>
<evidence type="ECO:0000256" key="1">
    <source>
        <dbReference type="ARBA" id="ARBA00004571"/>
    </source>
</evidence>
<dbReference type="InterPro" id="IPR037066">
    <property type="entry name" value="Plug_dom_sf"/>
</dbReference>
<dbReference type="Gene3D" id="2.170.130.10">
    <property type="entry name" value="TonB-dependent receptor, plug domain"/>
    <property type="match status" value="1"/>
</dbReference>
<keyword evidence="9 10" id="KW-0998">Cell outer membrane</keyword>
<dbReference type="GO" id="GO:0009279">
    <property type="term" value="C:cell outer membrane"/>
    <property type="evidence" value="ECO:0007669"/>
    <property type="project" value="UniProtKB-SubCell"/>
</dbReference>
<feature type="chain" id="PRO_5005644252" description="TonB-dependent receptor" evidence="14">
    <location>
        <begin position="25"/>
        <end position="792"/>
    </location>
</feature>
<dbReference type="EMBL" id="LAQJ01000086">
    <property type="protein sequence ID" value="KKO20653.1"/>
    <property type="molecule type" value="Genomic_DNA"/>
</dbReference>
<dbReference type="CDD" id="cd01347">
    <property type="entry name" value="ligand_gated_channel"/>
    <property type="match status" value="1"/>
</dbReference>
<keyword evidence="8" id="KW-0675">Receptor</keyword>
<feature type="compositionally biased region" description="Basic and acidic residues" evidence="13">
    <location>
        <begin position="179"/>
        <end position="208"/>
    </location>
</feature>
<evidence type="ECO:0000256" key="12">
    <source>
        <dbReference type="SAM" id="Coils"/>
    </source>
</evidence>
<sequence length="792" mass="89600">MKGCYLQIIFVSLSLSLSNSYCFADEKTMESLIQENEDLKRKLMELKRQIRENQNTPGDNQMTPPLVISIKKEGTDKTENNQEGDYLPEQYRGTEQSSKIPKINDPEYDLRSSSRRLIFKEEFDRSAIRGDGEKQIENKDQNGGENNKMKGEAATDKKINDKNKNTNENEEQNQSGSKNDAESKEMSEKKEENKTEEKKEENMFRDNEETVVTPTRTKQLLRNTGSSVTVITEKDIKNGKAPLLLDVLRQAPGLEVTRTQGIGGTTSMFIRGASSAQTLVFVDGVQMNSTTTGAFDFANLTTDNIERVEILRGPQSTLYGSDAMGGVVSIFTKKGQGENKVTLGTEYGMRDTYRESVSVSGGKERFDYSVGGSYLKTHGISAAHSGDENDACENFTGSARLGWNFMDDGRIDTTVRGSHSDFETDAYLYGVGPVDDPDRRQTTDEVLFSTRVNKTFFDFWTPSVLVSVNDTELKGFDPTDASGEFRIPTRVWRFEHQSDFALLDIDTLTVGYEYEAREGENDGVFDKKTFWNNSVFLQNQIKLFDSLNWTAGLRYDDYSTFGNNLTYRTTVSYNIDEIDTRFHGSWGTGFRAPSINELFFPFYGNPNLGPEKSKGWDFGVEKEILKDTLTLDVTYFENDFTDLITAAIQPDGSFLAENVARAESEGIETSLTYKPFPKLSLTGTYTYTKTEDREKGQQLPRRPRNRATLGVNTRPMEKWNVNVVGVMVRDRIDSDGTEMDNYWTANVSTSYDITKMMTGYIRLENLFDYHYEEVTGFSSLGFTAYGGFEFKF</sequence>
<organism evidence="17 18">
    <name type="scientific">Candidatus Brocadia fulgida</name>
    <dbReference type="NCBI Taxonomy" id="380242"/>
    <lineage>
        <taxon>Bacteria</taxon>
        <taxon>Pseudomonadati</taxon>
        <taxon>Planctomycetota</taxon>
        <taxon>Candidatus Brocadiia</taxon>
        <taxon>Candidatus Brocadiales</taxon>
        <taxon>Candidatus Brocadiaceae</taxon>
        <taxon>Candidatus Brocadia</taxon>
    </lineage>
</organism>
<keyword evidence="5 14" id="KW-0732">Signal</keyword>
<evidence type="ECO:0000256" key="6">
    <source>
        <dbReference type="ARBA" id="ARBA00023077"/>
    </source>
</evidence>
<keyword evidence="18" id="KW-1185">Reference proteome</keyword>
<dbReference type="InterPro" id="IPR000531">
    <property type="entry name" value="Beta-barrel_TonB"/>
</dbReference>
<dbReference type="Pfam" id="PF07715">
    <property type="entry name" value="Plug"/>
    <property type="match status" value="1"/>
</dbReference>
<evidence type="ECO:0000256" key="3">
    <source>
        <dbReference type="ARBA" id="ARBA00022452"/>
    </source>
</evidence>
<protein>
    <recommendedName>
        <fullName evidence="19">TonB-dependent receptor</fullName>
    </recommendedName>
</protein>
<keyword evidence="2 10" id="KW-0813">Transport</keyword>
<evidence type="ECO:0000256" key="4">
    <source>
        <dbReference type="ARBA" id="ARBA00022692"/>
    </source>
</evidence>
<dbReference type="InterPro" id="IPR039426">
    <property type="entry name" value="TonB-dep_rcpt-like"/>
</dbReference>
<dbReference type="AlphaFoldDB" id="A0A0M2UX61"/>
<evidence type="ECO:0000256" key="10">
    <source>
        <dbReference type="PROSITE-ProRule" id="PRU01360"/>
    </source>
</evidence>